<evidence type="ECO:0000313" key="3">
    <source>
        <dbReference type="Proteomes" id="UP001142393"/>
    </source>
</evidence>
<dbReference type="InterPro" id="IPR035979">
    <property type="entry name" value="RBD_domain_sf"/>
</dbReference>
<gene>
    <name evidence="2" type="ORF">DFH05DRAFT_1527129</name>
</gene>
<dbReference type="Proteomes" id="UP001142393">
    <property type="component" value="Unassembled WGS sequence"/>
</dbReference>
<protein>
    <recommendedName>
        <fullName evidence="4">RRM domain-containing protein</fullName>
    </recommendedName>
</protein>
<dbReference type="InterPro" id="IPR012677">
    <property type="entry name" value="Nucleotide-bd_a/b_plait_sf"/>
</dbReference>
<sequence>MSVLRKHVFARSVVLRQLPASLDVEQALSCVPHGRFHDITPRSKDVLAIKFLDSRSATQFTQKFLLSPRAPPLKDATIEYDEPSPLPVDILTAIGLRNASRVIRVSSNNVKDIPEDFIDELRKFGAIESIESDKRKAVIHFMSIDAAMKALDMLRTNKTYAGYSVYYGFDKKCDAPLPYPATSRTDLVLTGLPKGTTTSELLRRIQSGLPDLNREVVRSVVYDESNAKAFINFLEPAVAKIVFDSFNNAESSTGGVSVSWCRNASNPVSASLRMAVSAGASRTLTVSHLENVQQLRRVLKAARKLGTVINHPYTPSNIKTVNIEFADIFSAFKAIERIGKNMDSYPEFANTFISFATSTNKLKPLKIVRVQTISTPELQKGTEATQTQAAPNPSSSTTEVS</sequence>
<organism evidence="2 3">
    <name type="scientific">Lentinula detonsa</name>
    <dbReference type="NCBI Taxonomy" id="2804962"/>
    <lineage>
        <taxon>Eukaryota</taxon>
        <taxon>Fungi</taxon>
        <taxon>Dikarya</taxon>
        <taxon>Basidiomycota</taxon>
        <taxon>Agaricomycotina</taxon>
        <taxon>Agaricomycetes</taxon>
        <taxon>Agaricomycetidae</taxon>
        <taxon>Agaricales</taxon>
        <taxon>Marasmiineae</taxon>
        <taxon>Omphalotaceae</taxon>
        <taxon>Lentinula</taxon>
    </lineage>
</organism>
<evidence type="ECO:0000313" key="2">
    <source>
        <dbReference type="EMBL" id="KAJ3742572.1"/>
    </source>
</evidence>
<evidence type="ECO:0008006" key="4">
    <source>
        <dbReference type="Google" id="ProtNLM"/>
    </source>
</evidence>
<dbReference type="GO" id="GO:0003676">
    <property type="term" value="F:nucleic acid binding"/>
    <property type="evidence" value="ECO:0007669"/>
    <property type="project" value="InterPro"/>
</dbReference>
<comment type="caution">
    <text evidence="2">The sequence shown here is derived from an EMBL/GenBank/DDBJ whole genome shotgun (WGS) entry which is preliminary data.</text>
</comment>
<dbReference type="EMBL" id="JANVFU010000010">
    <property type="protein sequence ID" value="KAJ3742572.1"/>
    <property type="molecule type" value="Genomic_DNA"/>
</dbReference>
<keyword evidence="3" id="KW-1185">Reference proteome</keyword>
<dbReference type="AlphaFoldDB" id="A0A9W8NXE2"/>
<dbReference type="Gene3D" id="3.30.70.330">
    <property type="match status" value="1"/>
</dbReference>
<accession>A0A9W8NXE2</accession>
<proteinExistence type="predicted"/>
<feature type="region of interest" description="Disordered" evidence="1">
    <location>
        <begin position="378"/>
        <end position="401"/>
    </location>
</feature>
<dbReference type="SUPFAM" id="SSF54928">
    <property type="entry name" value="RNA-binding domain, RBD"/>
    <property type="match status" value="1"/>
</dbReference>
<evidence type="ECO:0000256" key="1">
    <source>
        <dbReference type="SAM" id="MobiDB-lite"/>
    </source>
</evidence>
<name>A0A9W8NXE2_9AGAR</name>
<reference evidence="2 3" key="1">
    <citation type="journal article" date="2023" name="Proc. Natl. Acad. Sci. U.S.A.">
        <title>A global phylogenomic analysis of the shiitake genus Lentinula.</title>
        <authorList>
            <person name="Sierra-Patev S."/>
            <person name="Min B."/>
            <person name="Naranjo-Ortiz M."/>
            <person name="Looney B."/>
            <person name="Konkel Z."/>
            <person name="Slot J.C."/>
            <person name="Sakamoto Y."/>
            <person name="Steenwyk J.L."/>
            <person name="Rokas A."/>
            <person name="Carro J."/>
            <person name="Camarero S."/>
            <person name="Ferreira P."/>
            <person name="Molpeceres G."/>
            <person name="Ruiz-Duenas F.J."/>
            <person name="Serrano A."/>
            <person name="Henrissat B."/>
            <person name="Drula E."/>
            <person name="Hughes K.W."/>
            <person name="Mata J.L."/>
            <person name="Ishikawa N.K."/>
            <person name="Vargas-Isla R."/>
            <person name="Ushijima S."/>
            <person name="Smith C.A."/>
            <person name="Donoghue J."/>
            <person name="Ahrendt S."/>
            <person name="Andreopoulos W."/>
            <person name="He G."/>
            <person name="LaButti K."/>
            <person name="Lipzen A."/>
            <person name="Ng V."/>
            <person name="Riley R."/>
            <person name="Sandor L."/>
            <person name="Barry K."/>
            <person name="Martinez A.T."/>
            <person name="Xiao Y."/>
            <person name="Gibbons J.G."/>
            <person name="Terashima K."/>
            <person name="Grigoriev I.V."/>
            <person name="Hibbett D."/>
        </authorList>
    </citation>
    <scope>NUCLEOTIDE SEQUENCE [LARGE SCALE GENOMIC DNA]</scope>
    <source>
        <strain evidence="2 3">TFB7810</strain>
    </source>
</reference>